<dbReference type="Pfam" id="PF06803">
    <property type="entry name" value="DUF1232"/>
    <property type="match status" value="1"/>
</dbReference>
<evidence type="ECO:0000256" key="3">
    <source>
        <dbReference type="ARBA" id="ARBA00022989"/>
    </source>
</evidence>
<dbReference type="GeneID" id="89457382"/>
<gene>
    <name evidence="6" type="ORF">Q4490_11315</name>
    <name evidence="7" type="ORF">Q8W30_11785</name>
</gene>
<dbReference type="GO" id="GO:0012505">
    <property type="term" value="C:endomembrane system"/>
    <property type="evidence" value="ECO:0007669"/>
    <property type="project" value="UniProtKB-SubCell"/>
</dbReference>
<evidence type="ECO:0000313" key="9">
    <source>
        <dbReference type="Proteomes" id="UP001177341"/>
    </source>
</evidence>
<evidence type="ECO:0000256" key="2">
    <source>
        <dbReference type="ARBA" id="ARBA00022692"/>
    </source>
</evidence>
<evidence type="ECO:0000256" key="4">
    <source>
        <dbReference type="ARBA" id="ARBA00023136"/>
    </source>
</evidence>
<reference evidence="6" key="1">
    <citation type="submission" date="2023-07" db="EMBL/GenBank/DDBJ databases">
        <title>Genome content predicts the carbon catabolic preferences of heterotrophic bacteria.</title>
        <authorList>
            <person name="Gralka M."/>
        </authorList>
    </citation>
    <scope>NUCLEOTIDE SEQUENCE</scope>
    <source>
        <strain evidence="7">5G01</strain>
        <strain evidence="6">I2M16</strain>
    </source>
</reference>
<evidence type="ECO:0000313" key="8">
    <source>
        <dbReference type="Proteomes" id="UP001169862"/>
    </source>
</evidence>
<comment type="subcellular location">
    <subcellularLocation>
        <location evidence="1">Endomembrane system</location>
        <topology evidence="1">Multi-pass membrane protein</topology>
    </subcellularLocation>
</comment>
<keyword evidence="9" id="KW-1185">Reference proteome</keyword>
<evidence type="ECO:0000313" key="7">
    <source>
        <dbReference type="EMBL" id="MDP2523254.1"/>
    </source>
</evidence>
<dbReference type="Proteomes" id="UP001177341">
    <property type="component" value="Unassembled WGS sequence"/>
</dbReference>
<dbReference type="EMBL" id="JAUOPG010000007">
    <property type="protein sequence ID" value="MDO6454149.1"/>
    <property type="molecule type" value="Genomic_DNA"/>
</dbReference>
<dbReference type="InterPro" id="IPR010652">
    <property type="entry name" value="DUF1232"/>
</dbReference>
<evidence type="ECO:0000313" key="6">
    <source>
        <dbReference type="EMBL" id="MDO6454149.1"/>
    </source>
</evidence>
<feature type="domain" description="DUF1232" evidence="5">
    <location>
        <begin position="34"/>
        <end position="70"/>
    </location>
</feature>
<dbReference type="RefSeq" id="WP_075173722.1">
    <property type="nucleotide sequence ID" value="NZ_CAXHZV010000007.1"/>
</dbReference>
<keyword evidence="2" id="KW-0812">Transmembrane</keyword>
<dbReference type="AlphaFoldDB" id="A0AAW7XM61"/>
<protein>
    <submittedName>
        <fullName evidence="6">DUF1232 domain-containing protein</fullName>
    </submittedName>
</protein>
<sequence length="90" mass="10073">MGLLSSAYKGFTLLSSDTWATCKAVWDKRSPWSAKLLFILLAVYAISPLDLIPDLLLVFGLIDDVVVVAFGLKMIRKLIPTDVLNDYQQR</sequence>
<keyword evidence="4" id="KW-0472">Membrane</keyword>
<evidence type="ECO:0000259" key="5">
    <source>
        <dbReference type="Pfam" id="PF06803"/>
    </source>
</evidence>
<organism evidence="6 8">
    <name type="scientific">Neptunomonas phycophila</name>
    <dbReference type="NCBI Taxonomy" id="1572645"/>
    <lineage>
        <taxon>Bacteria</taxon>
        <taxon>Pseudomonadati</taxon>
        <taxon>Pseudomonadota</taxon>
        <taxon>Gammaproteobacteria</taxon>
        <taxon>Oceanospirillales</taxon>
        <taxon>Oceanospirillaceae</taxon>
        <taxon>Neptunomonas</taxon>
    </lineage>
</organism>
<dbReference type="EMBL" id="JAUYVO010000007">
    <property type="protein sequence ID" value="MDP2523254.1"/>
    <property type="molecule type" value="Genomic_DNA"/>
</dbReference>
<accession>A0AAW7XM61</accession>
<comment type="caution">
    <text evidence="6">The sequence shown here is derived from an EMBL/GenBank/DDBJ whole genome shotgun (WGS) entry which is preliminary data.</text>
</comment>
<proteinExistence type="predicted"/>
<dbReference type="Proteomes" id="UP001169862">
    <property type="component" value="Unassembled WGS sequence"/>
</dbReference>
<name>A0AAW7XM61_9GAMM</name>
<keyword evidence="3" id="KW-1133">Transmembrane helix</keyword>
<evidence type="ECO:0000256" key="1">
    <source>
        <dbReference type="ARBA" id="ARBA00004127"/>
    </source>
</evidence>